<keyword evidence="6" id="KW-0997">Cell inner membrane</keyword>
<dbReference type="Proteomes" id="UP000253570">
    <property type="component" value="Unassembled WGS sequence"/>
</dbReference>
<evidence type="ECO:0000256" key="5">
    <source>
        <dbReference type="RuleBase" id="RU363032"/>
    </source>
</evidence>
<dbReference type="Pfam" id="PF12501">
    <property type="entry name" value="DUF3708"/>
    <property type="match status" value="1"/>
</dbReference>
<dbReference type="InterPro" id="IPR035906">
    <property type="entry name" value="MetI-like_sf"/>
</dbReference>
<evidence type="ECO:0000256" key="1">
    <source>
        <dbReference type="ARBA" id="ARBA00004651"/>
    </source>
</evidence>
<dbReference type="PROSITE" id="PS50928">
    <property type="entry name" value="ABC_TM1"/>
    <property type="match status" value="1"/>
</dbReference>
<reference evidence="8 9" key="1">
    <citation type="journal article" date="2018" name="Microbiome">
        <title>Fine metagenomic profile of the Mediterranean stratified and mixed water columns revealed by assembly and recruitment.</title>
        <authorList>
            <person name="Haro-Moreno J.M."/>
            <person name="Lopez-Perez M."/>
            <person name="De La Torre J.R."/>
            <person name="Picazo A."/>
            <person name="Camacho A."/>
            <person name="Rodriguez-Valera F."/>
        </authorList>
    </citation>
    <scope>NUCLEOTIDE SEQUENCE [LARGE SCALE GENOMIC DNA]</scope>
    <source>
        <strain evidence="8">MED-G57</strain>
    </source>
</reference>
<dbReference type="CDD" id="cd06261">
    <property type="entry name" value="TM_PBP2"/>
    <property type="match status" value="1"/>
</dbReference>
<dbReference type="AlphaFoldDB" id="A0A368DPC6"/>
<feature type="transmembrane region" description="Helical" evidence="5">
    <location>
        <begin position="179"/>
        <end position="201"/>
    </location>
</feature>
<organism evidence="8 9">
    <name type="scientific">PS1 clade bacterium</name>
    <dbReference type="NCBI Taxonomy" id="2175152"/>
    <lineage>
        <taxon>Bacteria</taxon>
        <taxon>Pseudomonadati</taxon>
        <taxon>Pseudomonadota</taxon>
        <taxon>Alphaproteobacteria</taxon>
        <taxon>PS1 clade</taxon>
    </lineage>
</organism>
<dbReference type="PANTHER" id="PTHR42727:SF1">
    <property type="entry name" value="PHOSPHATE TRANSPORT SYSTEM PERMEASE"/>
    <property type="match status" value="1"/>
</dbReference>
<protein>
    <recommendedName>
        <fullName evidence="6">Phosphate transport system permease protein</fullName>
    </recommendedName>
</protein>
<keyword evidence="6" id="KW-0592">Phosphate transport</keyword>
<dbReference type="PANTHER" id="PTHR42727">
    <property type="entry name" value="PHOSPHATE TRANSPORT SYSTEM PERMEASE PROTEIN"/>
    <property type="match status" value="1"/>
</dbReference>
<feature type="transmembrane region" description="Helical" evidence="5">
    <location>
        <begin position="378"/>
        <end position="399"/>
    </location>
</feature>
<dbReference type="GO" id="GO:0005886">
    <property type="term" value="C:plasma membrane"/>
    <property type="evidence" value="ECO:0007669"/>
    <property type="project" value="UniProtKB-SubCell"/>
</dbReference>
<dbReference type="Pfam" id="PF00528">
    <property type="entry name" value="BPD_transp_1"/>
    <property type="match status" value="1"/>
</dbReference>
<dbReference type="NCBIfam" id="TIGR02138">
    <property type="entry name" value="phosphate_pstC"/>
    <property type="match status" value="1"/>
</dbReference>
<keyword evidence="6" id="KW-1003">Cell membrane</keyword>
<keyword evidence="5" id="KW-0813">Transport</keyword>
<evidence type="ECO:0000256" key="3">
    <source>
        <dbReference type="ARBA" id="ARBA00022989"/>
    </source>
</evidence>
<evidence type="ECO:0000313" key="8">
    <source>
        <dbReference type="EMBL" id="RCL73689.1"/>
    </source>
</evidence>
<dbReference type="InterPro" id="IPR022182">
    <property type="entry name" value="PstC_N"/>
</dbReference>
<comment type="caution">
    <text evidence="6">Lacks conserved residue(s) required for the propagation of feature annotation.</text>
</comment>
<feature type="transmembrane region" description="Helical" evidence="5">
    <location>
        <begin position="6"/>
        <end position="21"/>
    </location>
</feature>
<evidence type="ECO:0000256" key="6">
    <source>
        <dbReference type="RuleBase" id="RU363054"/>
    </source>
</evidence>
<dbReference type="EMBL" id="QOQD01000005">
    <property type="protein sequence ID" value="RCL73689.1"/>
    <property type="molecule type" value="Genomic_DNA"/>
</dbReference>
<feature type="transmembrane region" description="Helical" evidence="5">
    <location>
        <begin position="326"/>
        <end position="345"/>
    </location>
</feature>
<evidence type="ECO:0000256" key="4">
    <source>
        <dbReference type="ARBA" id="ARBA00023136"/>
    </source>
</evidence>
<dbReference type="GO" id="GO:0006817">
    <property type="term" value="P:phosphate ion transport"/>
    <property type="evidence" value="ECO:0007669"/>
    <property type="project" value="UniProtKB-KW"/>
</dbReference>
<comment type="function">
    <text evidence="6">Part of the binding-protein-dependent transport system for phosphate; probably responsible for the translocation of the substrate across the membrane.</text>
</comment>
<evidence type="ECO:0000313" key="9">
    <source>
        <dbReference type="Proteomes" id="UP000253570"/>
    </source>
</evidence>
<sequence length="478" mass="52419">MVYVSLLLVFLLSYFFYFIGKKRALNLTIQQKQTLTALPDYYGYYTVIIILIPAILIWFFLLIFKSNFQEIFVMSPLLFPDIEMWSASKTGLIMNKVTNLSHVVNLPEIDLSVGDKSILKMASESELIAAKNLAGFDKIYGWANITLFIILPVLLGFIATRMISTKLNAQPIVERVISYVIKGSSYIAILITFGIFFSLIFEAINFFRYVNFIDFFFNTSWNPNRAFVINATEGFDQEALKDAFGFVPLLTGTILIATVAMIVAIPLGLLTAIYLAEYASTRVRNIAKPIIEILAGIPTVVYGFFAALSLAPFIKDVGESVGLPVSAESALAAGLAMGVMIIPFVSSLSDDVIKAVPNSLRDGAYALGATKSETIKKVVLPAALAGIMGSFLLAISRAIGETMIVVMAASLRANLTFNPLEPATTITTQIVTSLIGDVEFDNPKTLVAFALGLTLFIMTLILNVAAILIVKKYREKYD</sequence>
<dbReference type="InterPro" id="IPR000515">
    <property type="entry name" value="MetI-like"/>
</dbReference>
<feature type="transmembrane region" description="Helical" evidence="5">
    <location>
        <begin position="290"/>
        <end position="314"/>
    </location>
</feature>
<comment type="subcellular location">
    <subcellularLocation>
        <location evidence="6">Cell inner membrane</location>
        <topology evidence="6">Multi-pass membrane protein</topology>
    </subcellularLocation>
    <subcellularLocation>
        <location evidence="1 5">Cell membrane</location>
        <topology evidence="1 5">Multi-pass membrane protein</topology>
    </subcellularLocation>
</comment>
<keyword evidence="2 5" id="KW-0812">Transmembrane</keyword>
<proteinExistence type="inferred from homology"/>
<feature type="transmembrane region" description="Helical" evidence="5">
    <location>
        <begin position="139"/>
        <end position="158"/>
    </location>
</feature>
<evidence type="ECO:0000256" key="2">
    <source>
        <dbReference type="ARBA" id="ARBA00022692"/>
    </source>
</evidence>
<feature type="transmembrane region" description="Helical" evidence="5">
    <location>
        <begin position="254"/>
        <end position="278"/>
    </location>
</feature>
<comment type="caution">
    <text evidence="8">The sequence shown here is derived from an EMBL/GenBank/DDBJ whole genome shotgun (WGS) entry which is preliminary data.</text>
</comment>
<gene>
    <name evidence="8" type="primary">pstC</name>
    <name evidence="8" type="ORF">DBW71_02630</name>
</gene>
<name>A0A368DPC6_9PROT</name>
<accession>A0A368DPC6</accession>
<dbReference type="GO" id="GO:0005315">
    <property type="term" value="F:phosphate transmembrane transporter activity"/>
    <property type="evidence" value="ECO:0007669"/>
    <property type="project" value="InterPro"/>
</dbReference>
<dbReference type="SUPFAM" id="SSF161098">
    <property type="entry name" value="MetI-like"/>
    <property type="match status" value="1"/>
</dbReference>
<feature type="domain" description="ABC transmembrane type-1" evidence="7">
    <location>
        <begin position="250"/>
        <end position="466"/>
    </location>
</feature>
<feature type="transmembrane region" description="Helical" evidence="5">
    <location>
        <begin position="446"/>
        <end position="470"/>
    </location>
</feature>
<comment type="similarity">
    <text evidence="6">Belongs to the binding-protein-dependent transport system permease family. CysTW subfamily.</text>
</comment>
<evidence type="ECO:0000259" key="7">
    <source>
        <dbReference type="PROSITE" id="PS50928"/>
    </source>
</evidence>
<keyword evidence="3 5" id="KW-1133">Transmembrane helix</keyword>
<keyword evidence="4 5" id="KW-0472">Membrane</keyword>
<dbReference type="InterPro" id="IPR011864">
    <property type="entry name" value="Phosphate_PstC"/>
</dbReference>
<feature type="transmembrane region" description="Helical" evidence="5">
    <location>
        <begin position="42"/>
        <end position="64"/>
    </location>
</feature>
<dbReference type="Gene3D" id="1.10.3720.10">
    <property type="entry name" value="MetI-like"/>
    <property type="match status" value="1"/>
</dbReference>